<dbReference type="PANTHER" id="PTHR48258">
    <property type="entry name" value="DUF4218 DOMAIN-CONTAINING PROTEIN-RELATED"/>
    <property type="match status" value="1"/>
</dbReference>
<organism evidence="3 4">
    <name type="scientific">Zingiber officinale</name>
    <name type="common">Ginger</name>
    <name type="synonym">Amomum zingiber</name>
    <dbReference type="NCBI Taxonomy" id="94328"/>
    <lineage>
        <taxon>Eukaryota</taxon>
        <taxon>Viridiplantae</taxon>
        <taxon>Streptophyta</taxon>
        <taxon>Embryophyta</taxon>
        <taxon>Tracheophyta</taxon>
        <taxon>Spermatophyta</taxon>
        <taxon>Magnoliopsida</taxon>
        <taxon>Liliopsida</taxon>
        <taxon>Zingiberales</taxon>
        <taxon>Zingiberaceae</taxon>
        <taxon>Zingiber</taxon>
    </lineage>
</organism>
<dbReference type="Proteomes" id="UP000734854">
    <property type="component" value="Unassembled WGS sequence"/>
</dbReference>
<protein>
    <recommendedName>
        <fullName evidence="5">Transposase-associated domain-containing protein</fullName>
    </recommendedName>
</protein>
<evidence type="ECO:0000259" key="2">
    <source>
        <dbReference type="Pfam" id="PF13963"/>
    </source>
</evidence>
<dbReference type="InterPro" id="IPR025312">
    <property type="entry name" value="DUF4216"/>
</dbReference>
<feature type="domain" description="Transposase-associated" evidence="2">
    <location>
        <begin position="18"/>
        <end position="91"/>
    </location>
</feature>
<evidence type="ECO:0008006" key="5">
    <source>
        <dbReference type="Google" id="ProtNLM"/>
    </source>
</evidence>
<keyword evidence="4" id="KW-1185">Reference proteome</keyword>
<evidence type="ECO:0000313" key="4">
    <source>
        <dbReference type="Proteomes" id="UP000734854"/>
    </source>
</evidence>
<name>A0A8J5FSV7_ZINOF</name>
<evidence type="ECO:0000313" key="3">
    <source>
        <dbReference type="EMBL" id="KAG6493709.1"/>
    </source>
</evidence>
<dbReference type="Pfam" id="PF13952">
    <property type="entry name" value="DUF4216"/>
    <property type="match status" value="1"/>
</dbReference>
<comment type="caution">
    <text evidence="3">The sequence shown here is derived from an EMBL/GenBank/DDBJ whole genome shotgun (WGS) entry which is preliminary data.</text>
</comment>
<accession>A0A8J5FSV7</accession>
<reference evidence="3 4" key="1">
    <citation type="submission" date="2020-08" db="EMBL/GenBank/DDBJ databases">
        <title>Plant Genome Project.</title>
        <authorList>
            <person name="Zhang R.-G."/>
        </authorList>
    </citation>
    <scope>NUCLEOTIDE SEQUENCE [LARGE SCALE GENOMIC DNA]</scope>
    <source>
        <tissue evidence="3">Rhizome</tissue>
    </source>
</reference>
<dbReference type="Pfam" id="PF13963">
    <property type="entry name" value="Transpos_assoc"/>
    <property type="match status" value="1"/>
</dbReference>
<gene>
    <name evidence="3" type="ORF">ZIOFF_048703</name>
</gene>
<proteinExistence type="predicted"/>
<feature type="domain" description="DUF4216" evidence="1">
    <location>
        <begin position="367"/>
        <end position="441"/>
    </location>
</feature>
<dbReference type="EMBL" id="JACMSC010000013">
    <property type="protein sequence ID" value="KAG6493709.1"/>
    <property type="molecule type" value="Genomic_DNA"/>
</dbReference>
<sequence length="506" mass="59459">MIIFINKLFLDEDRRYGKSWIHSKNRNSEEYRRKVDEFLELPYKEKTEDNRIYCPCCDCKNHYFVSKLDARMHIIVRGFYNKYRVWVYHGETYSSQQTTLSSGGASDMNTDDNMFRMVQDIFGANNSHDFGLEDDLVGMDEKTRRYMKLLQEVECELYEGCKNFTKLAFIVHLLQLKVLGSCFDNSFTLLLQLLVKVFPHAKLPLSFYEARKITEDLGFTYHTWDVCPNDCMIFRGEDSKLKECEVCESPRYKPGFPRYGYHELQSVHNDTFHTWFKAHVEEQLNAGNSNFSEVIKALAMGPNPQGRSFKAYMINGFHFRTKAFETSRTTQNSGVMFRAKTTSYASRKDMNPIAGEIIYYGVLKNIIQVHYSNRMKFVMFNCDWVDNQRGKMEDDFKFTLVNFDHLMYRDNQMSDKPFIFASQAEQVFYSNDLVEPKWHVILKMSRRDNYDVYSSLDQADSYSSQTLDDNIPIRDEDNAWVREDVVVDGAIDLGQDEEVAENDETY</sequence>
<evidence type="ECO:0000259" key="1">
    <source>
        <dbReference type="Pfam" id="PF13952"/>
    </source>
</evidence>
<dbReference type="InterPro" id="IPR029480">
    <property type="entry name" value="Transpos_assoc"/>
</dbReference>
<dbReference type="PANTHER" id="PTHR48258:SF12">
    <property type="entry name" value="TRANSPOSON PROTEIN, CACTA, EN_SPM SUB-CLASS"/>
    <property type="match status" value="1"/>
</dbReference>
<dbReference type="AlphaFoldDB" id="A0A8J5FSV7"/>